<dbReference type="Proteomes" id="UP000740926">
    <property type="component" value="Unassembled WGS sequence"/>
</dbReference>
<name>A0A9P6XTN0_9FUNG</name>
<accession>A0A9P6XTN0</accession>
<evidence type="ECO:0000313" key="2">
    <source>
        <dbReference type="EMBL" id="KAG1532253.1"/>
    </source>
</evidence>
<proteinExistence type="predicted"/>
<feature type="compositionally biased region" description="Polar residues" evidence="1">
    <location>
        <begin position="17"/>
        <end position="30"/>
    </location>
</feature>
<dbReference type="EMBL" id="JAANIU010010043">
    <property type="protein sequence ID" value="KAG1532253.1"/>
    <property type="molecule type" value="Genomic_DNA"/>
</dbReference>
<organism evidence="2 3">
    <name type="scientific">Rhizopus delemar</name>
    <dbReference type="NCBI Taxonomy" id="936053"/>
    <lineage>
        <taxon>Eukaryota</taxon>
        <taxon>Fungi</taxon>
        <taxon>Fungi incertae sedis</taxon>
        <taxon>Mucoromycota</taxon>
        <taxon>Mucoromycotina</taxon>
        <taxon>Mucoromycetes</taxon>
        <taxon>Mucorales</taxon>
        <taxon>Mucorineae</taxon>
        <taxon>Rhizopodaceae</taxon>
        <taxon>Rhizopus</taxon>
    </lineage>
</organism>
<keyword evidence="3" id="KW-1185">Reference proteome</keyword>
<dbReference type="AlphaFoldDB" id="A0A9P6XTN0"/>
<comment type="caution">
    <text evidence="2">The sequence shown here is derived from an EMBL/GenBank/DDBJ whole genome shotgun (WGS) entry which is preliminary data.</text>
</comment>
<protein>
    <submittedName>
        <fullName evidence="2">Uncharacterized protein</fullName>
    </submittedName>
</protein>
<gene>
    <name evidence="2" type="ORF">G6F50_016287</name>
</gene>
<evidence type="ECO:0000256" key="1">
    <source>
        <dbReference type="SAM" id="MobiDB-lite"/>
    </source>
</evidence>
<feature type="region of interest" description="Disordered" evidence="1">
    <location>
        <begin position="1"/>
        <end position="75"/>
    </location>
</feature>
<sequence length="75" mass="7723">MKSLKSLLVNRRPTVPEQGSSASSTPTDGLSSRLAATLNASGSRAGIPAWQMAATQSSSDTPTEASSSTEDEVKK</sequence>
<feature type="compositionally biased region" description="Low complexity" evidence="1">
    <location>
        <begin position="57"/>
        <end position="68"/>
    </location>
</feature>
<evidence type="ECO:0000313" key="3">
    <source>
        <dbReference type="Proteomes" id="UP000740926"/>
    </source>
</evidence>
<reference evidence="2 3" key="1">
    <citation type="journal article" date="2020" name="Microb. Genom.">
        <title>Genetic diversity of clinical and environmental Mucorales isolates obtained from an investigation of mucormycosis cases among solid organ transplant recipients.</title>
        <authorList>
            <person name="Nguyen M.H."/>
            <person name="Kaul D."/>
            <person name="Muto C."/>
            <person name="Cheng S.J."/>
            <person name="Richter R.A."/>
            <person name="Bruno V.M."/>
            <person name="Liu G."/>
            <person name="Beyhan S."/>
            <person name="Sundermann A.J."/>
            <person name="Mounaud S."/>
            <person name="Pasculle A.W."/>
            <person name="Nierman W.C."/>
            <person name="Driscoll E."/>
            <person name="Cumbie R."/>
            <person name="Clancy C.J."/>
            <person name="Dupont C.L."/>
        </authorList>
    </citation>
    <scope>NUCLEOTIDE SEQUENCE [LARGE SCALE GENOMIC DNA]</scope>
    <source>
        <strain evidence="2 3">GL24</strain>
    </source>
</reference>